<dbReference type="GO" id="GO:0003700">
    <property type="term" value="F:DNA-binding transcription factor activity"/>
    <property type="evidence" value="ECO:0007669"/>
    <property type="project" value="InterPro"/>
</dbReference>
<dbReference type="InterPro" id="IPR018062">
    <property type="entry name" value="HTH_AraC-typ_CS"/>
</dbReference>
<evidence type="ECO:0000313" key="5">
    <source>
        <dbReference type="EMBL" id="XCC96933.1"/>
    </source>
</evidence>
<dbReference type="RefSeq" id="WP_353475824.1">
    <property type="nucleotide sequence ID" value="NZ_CP123386.1"/>
</dbReference>
<evidence type="ECO:0000256" key="3">
    <source>
        <dbReference type="ARBA" id="ARBA00023163"/>
    </source>
</evidence>
<dbReference type="PANTHER" id="PTHR46796">
    <property type="entry name" value="HTH-TYPE TRANSCRIPTIONAL ACTIVATOR RHAS-RELATED"/>
    <property type="match status" value="1"/>
</dbReference>
<proteinExistence type="predicted"/>
<protein>
    <submittedName>
        <fullName evidence="5">Helix-turn-helix domain-containing protein</fullName>
    </submittedName>
</protein>
<feature type="domain" description="HTH araC/xylS-type" evidence="4">
    <location>
        <begin position="201"/>
        <end position="300"/>
    </location>
</feature>
<sequence>MQAAKEAHTFRDAASFQAGLTEVCGQYRIIPNGSDFSASAALRRCGGLEMATVSLGNSIVERDRGDIRRDHTDHFVLSLQCKGQALISQDDSHVRLREGDYSLTDACQPSSFVFDRDRAEQICVHLSRSEVTERFGATARGGLCIRREDDLAVAMTALLRRAMNAGAPGIDEAFLTVLGSWLQEAAQTGSSRRADAGCLLRRALQLIDDNYRDCDFGSGELAVRLGVSPRSLQRAFAGLGESPRERILRRRLERARLELGQRGTRTVTEVALGVGFNDISYFYSRFRDRFGHAPGQTAHADA</sequence>
<dbReference type="Pfam" id="PF12833">
    <property type="entry name" value="HTH_18"/>
    <property type="match status" value="1"/>
</dbReference>
<dbReference type="AlphaFoldDB" id="A0AAU8APJ0"/>
<dbReference type="SMART" id="SM00342">
    <property type="entry name" value="HTH_ARAC"/>
    <property type="match status" value="1"/>
</dbReference>
<dbReference type="PROSITE" id="PS00041">
    <property type="entry name" value="HTH_ARAC_FAMILY_1"/>
    <property type="match status" value="1"/>
</dbReference>
<evidence type="ECO:0000259" key="4">
    <source>
        <dbReference type="PROSITE" id="PS01124"/>
    </source>
</evidence>
<keyword evidence="5" id="KW-0614">Plasmid</keyword>
<dbReference type="EMBL" id="CP123386">
    <property type="protein sequence ID" value="XCC96933.1"/>
    <property type="molecule type" value="Genomic_DNA"/>
</dbReference>
<evidence type="ECO:0000256" key="2">
    <source>
        <dbReference type="ARBA" id="ARBA00023125"/>
    </source>
</evidence>
<organism evidence="5">
    <name type="scientific">Alloyangia sp. H15</name>
    <dbReference type="NCBI Taxonomy" id="3029062"/>
    <lineage>
        <taxon>Bacteria</taxon>
        <taxon>Pseudomonadati</taxon>
        <taxon>Pseudomonadota</taxon>
        <taxon>Alphaproteobacteria</taxon>
        <taxon>Rhodobacterales</taxon>
        <taxon>Roseobacteraceae</taxon>
        <taxon>Alloyangia</taxon>
    </lineage>
</organism>
<accession>A0AAU8APJ0</accession>
<gene>
    <name evidence="5" type="ORF">PVT71_22865</name>
</gene>
<dbReference type="InterPro" id="IPR018060">
    <property type="entry name" value="HTH_AraC"/>
</dbReference>
<dbReference type="InterPro" id="IPR035418">
    <property type="entry name" value="AraC-bd_2"/>
</dbReference>
<name>A0AAU8APJ0_9RHOB</name>
<keyword evidence="2" id="KW-0238">DNA-binding</keyword>
<dbReference type="PROSITE" id="PS01124">
    <property type="entry name" value="HTH_ARAC_FAMILY_2"/>
    <property type="match status" value="1"/>
</dbReference>
<reference evidence="5" key="1">
    <citation type="submission" date="2023-02" db="EMBL/GenBank/DDBJ databases">
        <title>Description and genomic characterization of Salipiger bruguierae sp. nov., isolated from the sediment of mangrove plant Bruguiera sexangula.</title>
        <authorList>
            <person name="Long M."/>
        </authorList>
    </citation>
    <scope>NUCLEOTIDE SEQUENCE</scope>
    <source>
        <strain evidence="5">H15</strain>
        <plasmid evidence="5">unnamed1</plasmid>
    </source>
</reference>
<geneLocation type="plasmid" evidence="5">
    <name>unnamed1</name>
</geneLocation>
<dbReference type="InterPro" id="IPR050204">
    <property type="entry name" value="AraC_XylS_family_regulators"/>
</dbReference>
<evidence type="ECO:0000256" key="1">
    <source>
        <dbReference type="ARBA" id="ARBA00023015"/>
    </source>
</evidence>
<dbReference type="SUPFAM" id="SSF46689">
    <property type="entry name" value="Homeodomain-like"/>
    <property type="match status" value="1"/>
</dbReference>
<dbReference type="InterPro" id="IPR009057">
    <property type="entry name" value="Homeodomain-like_sf"/>
</dbReference>
<dbReference type="GO" id="GO:0043565">
    <property type="term" value="F:sequence-specific DNA binding"/>
    <property type="evidence" value="ECO:0007669"/>
    <property type="project" value="InterPro"/>
</dbReference>
<dbReference type="Gene3D" id="1.10.10.60">
    <property type="entry name" value="Homeodomain-like"/>
    <property type="match status" value="1"/>
</dbReference>
<keyword evidence="1" id="KW-0805">Transcription regulation</keyword>
<keyword evidence="3" id="KW-0804">Transcription</keyword>
<dbReference type="Pfam" id="PF14525">
    <property type="entry name" value="AraC_binding_2"/>
    <property type="match status" value="1"/>
</dbReference>
<dbReference type="PANTHER" id="PTHR46796:SF6">
    <property type="entry name" value="ARAC SUBFAMILY"/>
    <property type="match status" value="1"/>
</dbReference>